<dbReference type="SMART" id="SM00175">
    <property type="entry name" value="RAB"/>
    <property type="match status" value="1"/>
</dbReference>
<dbReference type="CDD" id="cd00154">
    <property type="entry name" value="Rab"/>
    <property type="match status" value="1"/>
</dbReference>
<dbReference type="GO" id="GO:0006887">
    <property type="term" value="P:exocytosis"/>
    <property type="evidence" value="ECO:0000318"/>
    <property type="project" value="GO_Central"/>
</dbReference>
<gene>
    <name evidence="4" type="ORF">DICPUDRAFT_75757</name>
</gene>
<dbReference type="Proteomes" id="UP000001064">
    <property type="component" value="Unassembled WGS sequence"/>
</dbReference>
<evidence type="ECO:0000313" key="5">
    <source>
        <dbReference type="Proteomes" id="UP000001064"/>
    </source>
</evidence>
<evidence type="ECO:0000256" key="3">
    <source>
        <dbReference type="ARBA" id="ARBA00023134"/>
    </source>
</evidence>
<sequence length="197" mass="23324">MSNKRYNINLQIIGCKVGATSIIKRFCNKEFEKKPLHQDFYNIIIENFKINVWDHCIPNYYYIGIPAFILKNFDGIIMVYDITNIKSFNFIKTHWYQEYLKEKSNNENEVMDNKKKIYDHLMIIGTKSDERDKSNFKECVNSDAARDYAHSIGALFFEVSSKENLNINESFNELINKIKLNYNQNGEEILQYSIINI</sequence>
<dbReference type="AlphaFoldDB" id="F0ZBL0"/>
<keyword evidence="2" id="KW-0547">Nucleotide-binding</keyword>
<dbReference type="GeneID" id="10506813"/>
<dbReference type="KEGG" id="dpp:DICPUDRAFT_75757"/>
<dbReference type="Pfam" id="PF00071">
    <property type="entry name" value="Ras"/>
    <property type="match status" value="1"/>
</dbReference>
<dbReference type="PANTHER" id="PTHR47980">
    <property type="entry name" value="LD44762P"/>
    <property type="match status" value="1"/>
</dbReference>
<evidence type="ECO:0000313" key="4">
    <source>
        <dbReference type="EMBL" id="EGC38711.1"/>
    </source>
</evidence>
<accession>F0ZBL0</accession>
<dbReference type="InterPro" id="IPR027417">
    <property type="entry name" value="P-loop_NTPase"/>
</dbReference>
<dbReference type="InterPro" id="IPR001806">
    <property type="entry name" value="Small_GTPase"/>
</dbReference>
<dbReference type="InParanoid" id="F0ZBL0"/>
<dbReference type="GO" id="GO:0016020">
    <property type="term" value="C:membrane"/>
    <property type="evidence" value="ECO:0000318"/>
    <property type="project" value="GO_Central"/>
</dbReference>
<dbReference type="STRING" id="5786.F0ZBL0"/>
<dbReference type="PROSITE" id="PS51419">
    <property type="entry name" value="RAB"/>
    <property type="match status" value="1"/>
</dbReference>
<dbReference type="GO" id="GO:0003924">
    <property type="term" value="F:GTPase activity"/>
    <property type="evidence" value="ECO:0000318"/>
    <property type="project" value="GO_Central"/>
</dbReference>
<dbReference type="VEuPathDB" id="AmoebaDB:DICPUDRAFT_75757"/>
<keyword evidence="5" id="KW-1185">Reference proteome</keyword>
<reference evidence="5" key="1">
    <citation type="journal article" date="2011" name="Genome Biol.">
        <title>Comparative genomics of the social amoebae Dictyostelium discoideum and Dictyostelium purpureum.</title>
        <authorList>
            <consortium name="US DOE Joint Genome Institute (JGI-PGF)"/>
            <person name="Sucgang R."/>
            <person name="Kuo A."/>
            <person name="Tian X."/>
            <person name="Salerno W."/>
            <person name="Parikh A."/>
            <person name="Feasley C.L."/>
            <person name="Dalin E."/>
            <person name="Tu H."/>
            <person name="Huang E."/>
            <person name="Barry K."/>
            <person name="Lindquist E."/>
            <person name="Shapiro H."/>
            <person name="Bruce D."/>
            <person name="Schmutz J."/>
            <person name="Salamov A."/>
            <person name="Fey P."/>
            <person name="Gaudet P."/>
            <person name="Anjard C."/>
            <person name="Babu M.M."/>
            <person name="Basu S."/>
            <person name="Bushmanova Y."/>
            <person name="van der Wel H."/>
            <person name="Katoh-Kurasawa M."/>
            <person name="Dinh C."/>
            <person name="Coutinho P.M."/>
            <person name="Saito T."/>
            <person name="Elias M."/>
            <person name="Schaap P."/>
            <person name="Kay R.R."/>
            <person name="Henrissat B."/>
            <person name="Eichinger L."/>
            <person name="Rivero F."/>
            <person name="Putnam N.H."/>
            <person name="West C.M."/>
            <person name="Loomis W.F."/>
            <person name="Chisholm R.L."/>
            <person name="Shaulsky G."/>
            <person name="Strassmann J.E."/>
            <person name="Queller D.C."/>
            <person name="Kuspa A."/>
            <person name="Grigoriev I.V."/>
        </authorList>
    </citation>
    <scope>NUCLEOTIDE SEQUENCE [LARGE SCALE GENOMIC DNA]</scope>
    <source>
        <strain evidence="5">QSDP1</strain>
    </source>
</reference>
<name>F0ZBL0_DICPU</name>
<dbReference type="FunFam" id="3.40.50.300:FF:003290">
    <property type="entry name" value="Uncharacterized protein"/>
    <property type="match status" value="1"/>
</dbReference>
<dbReference type="SUPFAM" id="SSF52540">
    <property type="entry name" value="P-loop containing nucleoside triphosphate hydrolases"/>
    <property type="match status" value="1"/>
</dbReference>
<dbReference type="InterPro" id="IPR050305">
    <property type="entry name" value="Small_GTPase_Rab"/>
</dbReference>
<evidence type="ECO:0000256" key="2">
    <source>
        <dbReference type="ARBA" id="ARBA00022741"/>
    </source>
</evidence>
<dbReference type="RefSeq" id="XP_003284807.1">
    <property type="nucleotide sequence ID" value="XM_003284759.1"/>
</dbReference>
<evidence type="ECO:0000256" key="1">
    <source>
        <dbReference type="ARBA" id="ARBA00006270"/>
    </source>
</evidence>
<dbReference type="EMBL" id="GL870971">
    <property type="protein sequence ID" value="EGC38711.1"/>
    <property type="molecule type" value="Genomic_DNA"/>
</dbReference>
<dbReference type="SMART" id="SM00173">
    <property type="entry name" value="RAS"/>
    <property type="match status" value="1"/>
</dbReference>
<dbReference type="GO" id="GO:0005525">
    <property type="term" value="F:GTP binding"/>
    <property type="evidence" value="ECO:0007669"/>
    <property type="project" value="UniProtKB-KW"/>
</dbReference>
<organism evidence="4 5">
    <name type="scientific">Dictyostelium purpureum</name>
    <name type="common">Slime mold</name>
    <dbReference type="NCBI Taxonomy" id="5786"/>
    <lineage>
        <taxon>Eukaryota</taxon>
        <taxon>Amoebozoa</taxon>
        <taxon>Evosea</taxon>
        <taxon>Eumycetozoa</taxon>
        <taxon>Dictyostelia</taxon>
        <taxon>Dictyosteliales</taxon>
        <taxon>Dictyosteliaceae</taxon>
        <taxon>Dictyostelium</taxon>
    </lineage>
</organism>
<comment type="similarity">
    <text evidence="1">Belongs to the small GTPase superfamily. Rab family.</text>
</comment>
<dbReference type="eggNOG" id="KOG0088">
    <property type="taxonomic scope" value="Eukaryota"/>
</dbReference>
<keyword evidence="3" id="KW-0342">GTP-binding</keyword>
<dbReference type="PROSITE" id="PS51421">
    <property type="entry name" value="RAS"/>
    <property type="match status" value="1"/>
</dbReference>
<proteinExistence type="inferred from homology"/>
<protein>
    <submittedName>
        <fullName evidence="4">Uncharacterized protein</fullName>
    </submittedName>
</protein>
<dbReference type="Gene3D" id="3.40.50.300">
    <property type="entry name" value="P-loop containing nucleotide triphosphate hydrolases"/>
    <property type="match status" value="1"/>
</dbReference>